<comment type="subcellular location">
    <subcellularLocation>
        <location evidence="1">Membrane</location>
        <topology evidence="1">Multi-pass membrane protein</topology>
    </subcellularLocation>
</comment>
<evidence type="ECO:0000313" key="6">
    <source>
        <dbReference type="EMBL" id="CUV09190.1"/>
    </source>
</evidence>
<feature type="transmembrane region" description="Helical" evidence="5">
    <location>
        <begin position="200"/>
        <end position="221"/>
    </location>
</feature>
<feature type="transmembrane region" description="Helical" evidence="5">
    <location>
        <begin position="130"/>
        <end position="151"/>
    </location>
</feature>
<dbReference type="GO" id="GO:0016020">
    <property type="term" value="C:membrane"/>
    <property type="evidence" value="ECO:0007669"/>
    <property type="project" value="UniProtKB-SubCell"/>
</dbReference>
<sequence>MNFILGFIKLLRPLNIAVAASAVLVSAYILGVYEQYYILTCVVIVVIAYNGAANAFNDYCDYEIDLINRPNRPLSRGMITSFQALSFAVILFAIGSVTAFQLPFYAMLTAVGIAMPLIIIYSLRLKGTPLLGNITVAVILGLTFVFCGLAFNKLGPMVIPAILAFGLTLVRELIKDIADVEGDNSAGLKTLPLVIGENKAITVAVINTVLIGLGALLPYFFHIYGKYYLILLVIGVEIPLAMIVVLFMKSPSISTARQSAKLLKFSTIIGLTAILVDYYAS</sequence>
<dbReference type="Pfam" id="PF01040">
    <property type="entry name" value="UbiA"/>
    <property type="match status" value="1"/>
</dbReference>
<protein>
    <submittedName>
        <fullName evidence="6">(S)-2,3-di-O-geranylgeranylglyceryl phosphate synthase</fullName>
    </submittedName>
</protein>
<dbReference type="Gene3D" id="1.10.357.140">
    <property type="entry name" value="UbiA prenyltransferase"/>
    <property type="match status" value="1"/>
</dbReference>
<feature type="transmembrane region" description="Helical" evidence="5">
    <location>
        <begin position="77"/>
        <end position="98"/>
    </location>
</feature>
<dbReference type="PANTHER" id="PTHR42723">
    <property type="entry name" value="CHLOROPHYLL SYNTHASE"/>
    <property type="match status" value="1"/>
</dbReference>
<keyword evidence="2 5" id="KW-0812">Transmembrane</keyword>
<feature type="transmembrane region" description="Helical" evidence="5">
    <location>
        <begin position="104"/>
        <end position="123"/>
    </location>
</feature>
<dbReference type="AlphaFoldDB" id="A0A160VF08"/>
<gene>
    <name evidence="6" type="ORF">MGWOODY_Mmi2478</name>
</gene>
<feature type="transmembrane region" description="Helical" evidence="5">
    <location>
        <begin position="260"/>
        <end position="280"/>
    </location>
</feature>
<evidence type="ECO:0000256" key="5">
    <source>
        <dbReference type="SAM" id="Phobius"/>
    </source>
</evidence>
<evidence type="ECO:0000256" key="3">
    <source>
        <dbReference type="ARBA" id="ARBA00022989"/>
    </source>
</evidence>
<feature type="transmembrane region" description="Helical" evidence="5">
    <location>
        <begin position="36"/>
        <end position="56"/>
    </location>
</feature>
<dbReference type="CDD" id="cd13961">
    <property type="entry name" value="PT_UbiA_DGGGPS"/>
    <property type="match status" value="1"/>
</dbReference>
<accession>A0A160VF08</accession>
<dbReference type="InterPro" id="IPR050475">
    <property type="entry name" value="Prenyltransferase_related"/>
</dbReference>
<dbReference type="PANTHER" id="PTHR42723:SF1">
    <property type="entry name" value="CHLOROPHYLL SYNTHASE, CHLOROPLASTIC"/>
    <property type="match status" value="1"/>
</dbReference>
<dbReference type="EMBL" id="FAXC01000195">
    <property type="protein sequence ID" value="CUV09190.1"/>
    <property type="molecule type" value="Genomic_DNA"/>
</dbReference>
<name>A0A160VF08_9ZZZZ</name>
<keyword evidence="3 5" id="KW-1133">Transmembrane helix</keyword>
<reference evidence="6" key="1">
    <citation type="submission" date="2015-10" db="EMBL/GenBank/DDBJ databases">
        <authorList>
            <person name="Gilbert D.G."/>
        </authorList>
    </citation>
    <scope>NUCLEOTIDE SEQUENCE</scope>
</reference>
<feature type="transmembrane region" description="Helical" evidence="5">
    <location>
        <begin position="227"/>
        <end position="248"/>
    </location>
</feature>
<dbReference type="GO" id="GO:0016765">
    <property type="term" value="F:transferase activity, transferring alkyl or aryl (other than methyl) groups"/>
    <property type="evidence" value="ECO:0007669"/>
    <property type="project" value="InterPro"/>
</dbReference>
<proteinExistence type="predicted"/>
<dbReference type="Gene3D" id="1.20.120.1780">
    <property type="entry name" value="UbiA prenyltransferase"/>
    <property type="match status" value="1"/>
</dbReference>
<keyword evidence="4 5" id="KW-0472">Membrane</keyword>
<evidence type="ECO:0000256" key="1">
    <source>
        <dbReference type="ARBA" id="ARBA00004141"/>
    </source>
</evidence>
<dbReference type="InterPro" id="IPR044878">
    <property type="entry name" value="UbiA_sf"/>
</dbReference>
<evidence type="ECO:0000256" key="4">
    <source>
        <dbReference type="ARBA" id="ARBA00023136"/>
    </source>
</evidence>
<feature type="transmembrane region" description="Helical" evidence="5">
    <location>
        <begin position="157"/>
        <end position="174"/>
    </location>
</feature>
<evidence type="ECO:0000256" key="2">
    <source>
        <dbReference type="ARBA" id="ARBA00022692"/>
    </source>
</evidence>
<dbReference type="InterPro" id="IPR000537">
    <property type="entry name" value="UbiA_prenyltransferase"/>
</dbReference>
<organism evidence="6">
    <name type="scientific">hydrothermal vent metagenome</name>
    <dbReference type="NCBI Taxonomy" id="652676"/>
    <lineage>
        <taxon>unclassified sequences</taxon>
        <taxon>metagenomes</taxon>
        <taxon>ecological metagenomes</taxon>
    </lineage>
</organism>
<feature type="transmembrane region" description="Helical" evidence="5">
    <location>
        <begin position="12"/>
        <end position="30"/>
    </location>
</feature>